<dbReference type="RefSeq" id="WP_155221372.1">
    <property type="nucleotide sequence ID" value="NZ_WNHB01000041.1"/>
</dbReference>
<dbReference type="CDD" id="cd01105">
    <property type="entry name" value="HTH_GlnR-like"/>
    <property type="match status" value="1"/>
</dbReference>
<feature type="domain" description="HTH merR-type" evidence="5">
    <location>
        <begin position="24"/>
        <end position="90"/>
    </location>
</feature>
<dbReference type="OrthoDB" id="122388at2"/>
<dbReference type="EMBL" id="WNHB01000041">
    <property type="protein sequence ID" value="MTT33342.1"/>
    <property type="molecule type" value="Genomic_DNA"/>
</dbReference>
<dbReference type="InterPro" id="IPR009061">
    <property type="entry name" value="DNA-bd_dom_put_sf"/>
</dbReference>
<evidence type="ECO:0000313" key="7">
    <source>
        <dbReference type="Proteomes" id="UP000440978"/>
    </source>
</evidence>
<evidence type="ECO:0000256" key="1">
    <source>
        <dbReference type="ARBA" id="ARBA00022491"/>
    </source>
</evidence>
<keyword evidence="4" id="KW-0804">Transcription</keyword>
<keyword evidence="7" id="KW-1185">Reference proteome</keyword>
<reference evidence="6 7" key="1">
    <citation type="submission" date="2019-11" db="EMBL/GenBank/DDBJ databases">
        <title>Terrilactibacillus tamarindus sp. nov. BCM23-1 isolated from bark of Tamarindus indica.</title>
        <authorList>
            <person name="Kingkaew E."/>
            <person name="Tanasupawat S."/>
        </authorList>
    </citation>
    <scope>NUCLEOTIDE SEQUENCE [LARGE SCALE GENOMIC DNA]</scope>
    <source>
        <strain evidence="6 7">BCM23-1</strain>
    </source>
</reference>
<evidence type="ECO:0000256" key="4">
    <source>
        <dbReference type="ARBA" id="ARBA00023163"/>
    </source>
</evidence>
<dbReference type="InterPro" id="IPR047057">
    <property type="entry name" value="MerR_fam"/>
</dbReference>
<keyword evidence="1" id="KW-0678">Repressor</keyword>
<dbReference type="Gene3D" id="1.10.1660.10">
    <property type="match status" value="1"/>
</dbReference>
<gene>
    <name evidence="6" type="ORF">GMB86_15190</name>
</gene>
<proteinExistence type="predicted"/>
<dbReference type="SMART" id="SM00422">
    <property type="entry name" value="HTH_MERR"/>
    <property type="match status" value="1"/>
</dbReference>
<comment type="caution">
    <text evidence="6">The sequence shown here is derived from an EMBL/GenBank/DDBJ whole genome shotgun (WGS) entry which is preliminary data.</text>
</comment>
<evidence type="ECO:0000256" key="2">
    <source>
        <dbReference type="ARBA" id="ARBA00023015"/>
    </source>
</evidence>
<protein>
    <submittedName>
        <fullName evidence="6">MerR family transcriptional regulator</fullName>
    </submittedName>
</protein>
<dbReference type="GO" id="GO:0003677">
    <property type="term" value="F:DNA binding"/>
    <property type="evidence" value="ECO:0007669"/>
    <property type="project" value="UniProtKB-KW"/>
</dbReference>
<dbReference type="PROSITE" id="PS50937">
    <property type="entry name" value="HTH_MERR_2"/>
    <property type="match status" value="1"/>
</dbReference>
<keyword evidence="3" id="KW-0238">DNA-binding</keyword>
<evidence type="ECO:0000259" key="5">
    <source>
        <dbReference type="PROSITE" id="PS50937"/>
    </source>
</evidence>
<accession>A0A6N8CT45</accession>
<dbReference type="Pfam" id="PF13411">
    <property type="entry name" value="MerR_1"/>
    <property type="match status" value="1"/>
</dbReference>
<dbReference type="AlphaFoldDB" id="A0A6N8CT45"/>
<dbReference type="Proteomes" id="UP000440978">
    <property type="component" value="Unassembled WGS sequence"/>
</dbReference>
<keyword evidence="2" id="KW-0805">Transcription regulation</keyword>
<evidence type="ECO:0000256" key="3">
    <source>
        <dbReference type="ARBA" id="ARBA00023125"/>
    </source>
</evidence>
<dbReference type="InterPro" id="IPR000551">
    <property type="entry name" value="MerR-type_HTH_dom"/>
</dbReference>
<dbReference type="PANTHER" id="PTHR30204">
    <property type="entry name" value="REDOX-CYCLING DRUG-SENSING TRANSCRIPTIONAL ACTIVATOR SOXR"/>
    <property type="match status" value="1"/>
</dbReference>
<dbReference type="GO" id="GO:0003700">
    <property type="term" value="F:DNA-binding transcription factor activity"/>
    <property type="evidence" value="ECO:0007669"/>
    <property type="project" value="InterPro"/>
</dbReference>
<name>A0A6N8CT45_9BACI</name>
<dbReference type="PANTHER" id="PTHR30204:SF69">
    <property type="entry name" value="MERR-FAMILY TRANSCRIPTIONAL REGULATOR"/>
    <property type="match status" value="1"/>
</dbReference>
<dbReference type="SUPFAM" id="SSF46955">
    <property type="entry name" value="Putative DNA-binding domain"/>
    <property type="match status" value="1"/>
</dbReference>
<sequence length="117" mass="13534">MTNNNSSNDVLLDFNLLSRLVVGIGEVSDMTGIPRRKIRYWEEKGIIQSEKDAEGSTRRYNYINIKKVLLIKELLEDGYTLDAAAQKVELRMKSMNETFRQLAKFMDKDLSTNDLKE</sequence>
<organism evidence="6 7">
    <name type="scientific">Terrilactibacillus tamarindi</name>
    <dbReference type="NCBI Taxonomy" id="2599694"/>
    <lineage>
        <taxon>Bacteria</taxon>
        <taxon>Bacillati</taxon>
        <taxon>Bacillota</taxon>
        <taxon>Bacilli</taxon>
        <taxon>Bacillales</taxon>
        <taxon>Bacillaceae</taxon>
        <taxon>Terrilactibacillus</taxon>
    </lineage>
</organism>
<evidence type="ECO:0000313" key="6">
    <source>
        <dbReference type="EMBL" id="MTT33342.1"/>
    </source>
</evidence>